<dbReference type="Gene3D" id="3.30.360.10">
    <property type="entry name" value="Dihydrodipicolinate Reductase, domain 2"/>
    <property type="match status" value="1"/>
</dbReference>
<sequence>MAIRVGIIGLSATEGTWAASAHANPLKSPPLSDKYALAAVSTSSAATASKSAERWGIAPAKAYSGAEDIAKDLDLDLVVVAVKLPHHRDLALPLLKAGKDVFVEWPLATNLEQVDELVKAAKEGGGKTFVGLQARTSPAILKAKEIIDSGALGKIRSSTIVGLDSFLLHLPPQHDYEHDASTRANASTITSGHVLDAQAFLLGEYESLTAQHDCFFKTVTTPHHDHPVSRDAPDSFLVQGKLLSGAVASFSLILTTPGSPSSLTWTIAGDKGALKFEGANINIQIVSPKVYFASNPDFSMEDYLGGKSVEWEQVGVPANKTANNTGDFYLAIADQTNAVEGSVVDFEGAALRHRMLEAGMKSARDGTIERYV</sequence>
<dbReference type="Gene3D" id="3.40.50.720">
    <property type="entry name" value="NAD(P)-binding Rossmann-like Domain"/>
    <property type="match status" value="1"/>
</dbReference>
<feature type="domain" description="Gfo/Idh/MocA-like oxidoreductase N-terminal" evidence="1">
    <location>
        <begin position="3"/>
        <end position="131"/>
    </location>
</feature>
<comment type="caution">
    <text evidence="3">The sequence shown here is derived from an EMBL/GenBank/DDBJ whole genome shotgun (WGS) entry which is preliminary data.</text>
</comment>
<accession>A0ABR0ETD9</accession>
<keyword evidence="4" id="KW-1185">Reference proteome</keyword>
<protein>
    <recommendedName>
        <fullName evidence="5">Oxidoreductase</fullName>
    </recommendedName>
</protein>
<proteinExistence type="predicted"/>
<feature type="domain" description="Gal80p-like C-terminal" evidence="2">
    <location>
        <begin position="138"/>
        <end position="278"/>
    </location>
</feature>
<dbReference type="SUPFAM" id="SSF51735">
    <property type="entry name" value="NAD(P)-binding Rossmann-fold domains"/>
    <property type="match status" value="1"/>
</dbReference>
<dbReference type="InterPro" id="IPR051317">
    <property type="entry name" value="Gfo/Idh/MocA_oxidoreduct"/>
</dbReference>
<dbReference type="EMBL" id="JAXOVC010000003">
    <property type="protein sequence ID" value="KAK4504461.1"/>
    <property type="molecule type" value="Genomic_DNA"/>
</dbReference>
<dbReference type="SUPFAM" id="SSF55347">
    <property type="entry name" value="Glyceraldehyde-3-phosphate dehydrogenase-like, C-terminal domain"/>
    <property type="match status" value="1"/>
</dbReference>
<dbReference type="InterPro" id="IPR036291">
    <property type="entry name" value="NAD(P)-bd_dom_sf"/>
</dbReference>
<dbReference type="PANTHER" id="PTHR43708:SF1">
    <property type="entry name" value="GALACTOSE_LACTOSE METABOLISM REGULATORY PROTEIN GAL80"/>
    <property type="match status" value="1"/>
</dbReference>
<organism evidence="3 4">
    <name type="scientific">Zasmidium cellare</name>
    <name type="common">Wine cellar mold</name>
    <name type="synonym">Racodium cellare</name>
    <dbReference type="NCBI Taxonomy" id="395010"/>
    <lineage>
        <taxon>Eukaryota</taxon>
        <taxon>Fungi</taxon>
        <taxon>Dikarya</taxon>
        <taxon>Ascomycota</taxon>
        <taxon>Pezizomycotina</taxon>
        <taxon>Dothideomycetes</taxon>
        <taxon>Dothideomycetidae</taxon>
        <taxon>Mycosphaerellales</taxon>
        <taxon>Mycosphaerellaceae</taxon>
        <taxon>Zasmidium</taxon>
    </lineage>
</organism>
<dbReference type="Proteomes" id="UP001305779">
    <property type="component" value="Unassembled WGS sequence"/>
</dbReference>
<name>A0ABR0ETD9_ZASCE</name>
<evidence type="ECO:0000259" key="1">
    <source>
        <dbReference type="Pfam" id="PF01408"/>
    </source>
</evidence>
<dbReference type="Pfam" id="PF01408">
    <property type="entry name" value="GFO_IDH_MocA"/>
    <property type="match status" value="1"/>
</dbReference>
<dbReference type="InterPro" id="IPR055080">
    <property type="entry name" value="Gal80p-like_C"/>
</dbReference>
<dbReference type="InterPro" id="IPR000683">
    <property type="entry name" value="Gfo/Idh/MocA-like_OxRdtase_N"/>
</dbReference>
<evidence type="ECO:0008006" key="5">
    <source>
        <dbReference type="Google" id="ProtNLM"/>
    </source>
</evidence>
<evidence type="ECO:0000313" key="4">
    <source>
        <dbReference type="Proteomes" id="UP001305779"/>
    </source>
</evidence>
<evidence type="ECO:0000313" key="3">
    <source>
        <dbReference type="EMBL" id="KAK4504461.1"/>
    </source>
</evidence>
<reference evidence="3 4" key="1">
    <citation type="journal article" date="2023" name="G3 (Bethesda)">
        <title>A chromosome-level genome assembly of Zasmidium syzygii isolated from banana leaves.</title>
        <authorList>
            <person name="van Westerhoven A.C."/>
            <person name="Mehrabi R."/>
            <person name="Talebi R."/>
            <person name="Steentjes M.B.F."/>
            <person name="Corcolon B."/>
            <person name="Chong P.A."/>
            <person name="Kema G.H.J."/>
            <person name="Seidl M.F."/>
        </authorList>
    </citation>
    <scope>NUCLEOTIDE SEQUENCE [LARGE SCALE GENOMIC DNA]</scope>
    <source>
        <strain evidence="3 4">P124</strain>
    </source>
</reference>
<gene>
    <name evidence="3" type="ORF">PRZ48_005377</name>
</gene>
<evidence type="ECO:0000259" key="2">
    <source>
        <dbReference type="Pfam" id="PF22685"/>
    </source>
</evidence>
<dbReference type="PANTHER" id="PTHR43708">
    <property type="entry name" value="CONSERVED EXPRESSED OXIDOREDUCTASE (EUROFUNG)"/>
    <property type="match status" value="1"/>
</dbReference>
<dbReference type="Pfam" id="PF22685">
    <property type="entry name" value="Gal80p_C-like"/>
    <property type="match status" value="1"/>
</dbReference>